<organism evidence="2">
    <name type="scientific">marine sediment metagenome</name>
    <dbReference type="NCBI Taxonomy" id="412755"/>
    <lineage>
        <taxon>unclassified sequences</taxon>
        <taxon>metagenomes</taxon>
        <taxon>ecological metagenomes</taxon>
    </lineage>
</organism>
<dbReference type="AlphaFoldDB" id="X1IQE1"/>
<accession>X1IQE1</accession>
<reference evidence="2" key="1">
    <citation type="journal article" date="2014" name="Front. Microbiol.">
        <title>High frequency of phylogenetically diverse reductive dehalogenase-homologous genes in deep subseafloor sedimentary metagenomes.</title>
        <authorList>
            <person name="Kawai M."/>
            <person name="Futagami T."/>
            <person name="Toyoda A."/>
            <person name="Takaki Y."/>
            <person name="Nishi S."/>
            <person name="Hori S."/>
            <person name="Arai W."/>
            <person name="Tsubouchi T."/>
            <person name="Morono Y."/>
            <person name="Uchiyama I."/>
            <person name="Ito T."/>
            <person name="Fujiyama A."/>
            <person name="Inagaki F."/>
            <person name="Takami H."/>
        </authorList>
    </citation>
    <scope>NUCLEOTIDE SEQUENCE</scope>
    <source>
        <strain evidence="2">Expedition CK06-06</strain>
    </source>
</reference>
<proteinExistence type="predicted"/>
<dbReference type="EMBL" id="BARU01029560">
    <property type="protein sequence ID" value="GAH68334.1"/>
    <property type="molecule type" value="Genomic_DNA"/>
</dbReference>
<name>X1IQE1_9ZZZZ</name>
<gene>
    <name evidence="2" type="ORF">S03H2_47005</name>
</gene>
<feature type="transmembrane region" description="Helical" evidence="1">
    <location>
        <begin position="68"/>
        <end position="90"/>
    </location>
</feature>
<keyword evidence="1" id="KW-1133">Transmembrane helix</keyword>
<evidence type="ECO:0000256" key="1">
    <source>
        <dbReference type="SAM" id="Phobius"/>
    </source>
</evidence>
<feature type="non-terminal residue" evidence="2">
    <location>
        <position position="120"/>
    </location>
</feature>
<protein>
    <submittedName>
        <fullName evidence="2">Uncharacterized protein</fullName>
    </submittedName>
</protein>
<sequence>MEKVTFEGTAKQPARLNSLSDEPIYSNGKYHFLLGANRLIYEAATEAACPAVCYGTRSKDFIISKIKALILLQLLVMAAVIVVFSGYHLLTTREPGTVTGILYAVGNSTALIDGQIVKEG</sequence>
<comment type="caution">
    <text evidence="2">The sequence shown here is derived from an EMBL/GenBank/DDBJ whole genome shotgun (WGS) entry which is preliminary data.</text>
</comment>
<evidence type="ECO:0000313" key="2">
    <source>
        <dbReference type="EMBL" id="GAH68334.1"/>
    </source>
</evidence>
<keyword evidence="1" id="KW-0472">Membrane</keyword>
<keyword evidence="1" id="KW-0812">Transmembrane</keyword>